<evidence type="ECO:0000313" key="3">
    <source>
        <dbReference type="Proteomes" id="UP001500394"/>
    </source>
</evidence>
<sequence>MRLFIAFLLTTLSLTSVAQSYCPPLYGKLGNVSRYHITAGYGLTKLYGDIQENVGTGSAAYLQFDYLLKKGLLIGIEGRFGSLITDSERYGENRHSRNEFKSFGFVFTFHPVAFFNGESYTVPSLMGTMAEALFVDFGWHRLSNHYQDIYRNPAAPDSYGPIDSYDENGAPIFSTKSKSTVFPSLSFGFAIPLNKGYNIKGRYISIVPKMQLNFGVDDKIDGYTPYGWNGRPNDSKGDMYNYYSLGVRYSF</sequence>
<proteinExistence type="predicted"/>
<evidence type="ECO:0000256" key="1">
    <source>
        <dbReference type="SAM" id="SignalP"/>
    </source>
</evidence>
<gene>
    <name evidence="2" type="ORF">GCM10023173_10330</name>
</gene>
<accession>A0ABP8QZF4</accession>
<comment type="caution">
    <text evidence="2">The sequence shown here is derived from an EMBL/GenBank/DDBJ whole genome shotgun (WGS) entry which is preliminary data.</text>
</comment>
<evidence type="ECO:0008006" key="4">
    <source>
        <dbReference type="Google" id="ProtNLM"/>
    </source>
</evidence>
<name>A0ABP8QZF4_9SPHI</name>
<organism evidence="2 3">
    <name type="scientific">Sphingobacterium thermophilum</name>
    <dbReference type="NCBI Taxonomy" id="768534"/>
    <lineage>
        <taxon>Bacteria</taxon>
        <taxon>Pseudomonadati</taxon>
        <taxon>Bacteroidota</taxon>
        <taxon>Sphingobacteriia</taxon>
        <taxon>Sphingobacteriales</taxon>
        <taxon>Sphingobacteriaceae</taxon>
        <taxon>Sphingobacterium</taxon>
    </lineage>
</organism>
<feature type="signal peptide" evidence="1">
    <location>
        <begin position="1"/>
        <end position="18"/>
    </location>
</feature>
<keyword evidence="3" id="KW-1185">Reference proteome</keyword>
<evidence type="ECO:0000313" key="2">
    <source>
        <dbReference type="EMBL" id="GAA4514062.1"/>
    </source>
</evidence>
<reference evidence="3" key="1">
    <citation type="journal article" date="2019" name="Int. J. Syst. Evol. Microbiol.">
        <title>The Global Catalogue of Microorganisms (GCM) 10K type strain sequencing project: providing services to taxonomists for standard genome sequencing and annotation.</title>
        <authorList>
            <consortium name="The Broad Institute Genomics Platform"/>
            <consortium name="The Broad Institute Genome Sequencing Center for Infectious Disease"/>
            <person name="Wu L."/>
            <person name="Ma J."/>
        </authorList>
    </citation>
    <scope>NUCLEOTIDE SEQUENCE [LARGE SCALE GENOMIC DNA]</scope>
    <source>
        <strain evidence="3">JCM 17858</strain>
    </source>
</reference>
<feature type="chain" id="PRO_5045435250" description="Outer membrane protein beta-barrel domain-containing protein" evidence="1">
    <location>
        <begin position="19"/>
        <end position="251"/>
    </location>
</feature>
<keyword evidence="1" id="KW-0732">Signal</keyword>
<dbReference type="RefSeq" id="WP_345065670.1">
    <property type="nucleotide sequence ID" value="NZ_BAABGR010000010.1"/>
</dbReference>
<dbReference type="Proteomes" id="UP001500394">
    <property type="component" value="Unassembled WGS sequence"/>
</dbReference>
<dbReference type="EMBL" id="BAABGR010000010">
    <property type="protein sequence ID" value="GAA4514062.1"/>
    <property type="molecule type" value="Genomic_DNA"/>
</dbReference>
<protein>
    <recommendedName>
        <fullName evidence="4">Outer membrane protein beta-barrel domain-containing protein</fullName>
    </recommendedName>
</protein>